<feature type="compositionally biased region" description="Basic residues" evidence="1">
    <location>
        <begin position="274"/>
        <end position="284"/>
    </location>
</feature>
<evidence type="ECO:0000259" key="2">
    <source>
        <dbReference type="Pfam" id="PF21762"/>
    </source>
</evidence>
<dbReference type="AlphaFoldDB" id="A0A6A6XMC4"/>
<feature type="compositionally biased region" description="Acidic residues" evidence="1">
    <location>
        <begin position="586"/>
        <end position="596"/>
    </location>
</feature>
<proteinExistence type="predicted"/>
<evidence type="ECO:0000313" key="3">
    <source>
        <dbReference type="EMBL" id="KAF2797273.1"/>
    </source>
</evidence>
<dbReference type="OrthoDB" id="5953249at2759"/>
<protein>
    <recommendedName>
        <fullName evidence="2">Gfd2/YDR514C-like C-terminal domain-containing protein</fullName>
    </recommendedName>
</protein>
<dbReference type="InterPro" id="IPR040151">
    <property type="entry name" value="Gfd2/YDR514C-like"/>
</dbReference>
<dbReference type="EMBL" id="MU001810">
    <property type="protein sequence ID" value="KAF2797273.1"/>
    <property type="molecule type" value="Genomic_DNA"/>
</dbReference>
<keyword evidence="4" id="KW-1185">Reference proteome</keyword>
<dbReference type="Proteomes" id="UP000799757">
    <property type="component" value="Unassembled WGS sequence"/>
</dbReference>
<feature type="region of interest" description="Disordered" evidence="1">
    <location>
        <begin position="575"/>
        <end position="732"/>
    </location>
</feature>
<evidence type="ECO:0000313" key="4">
    <source>
        <dbReference type="Proteomes" id="UP000799757"/>
    </source>
</evidence>
<evidence type="ECO:0000256" key="1">
    <source>
        <dbReference type="SAM" id="MobiDB-lite"/>
    </source>
</evidence>
<dbReference type="PANTHER" id="PTHR28083:SF1">
    <property type="entry name" value="GOOD FOR FULL DBP5 ACTIVITY PROTEIN 2"/>
    <property type="match status" value="1"/>
</dbReference>
<feature type="region of interest" description="Disordered" evidence="1">
    <location>
        <begin position="274"/>
        <end position="294"/>
    </location>
</feature>
<dbReference type="SUPFAM" id="SSF53098">
    <property type="entry name" value="Ribonuclease H-like"/>
    <property type="match status" value="1"/>
</dbReference>
<feature type="region of interest" description="Disordered" evidence="1">
    <location>
        <begin position="21"/>
        <end position="66"/>
    </location>
</feature>
<feature type="compositionally biased region" description="Low complexity" evidence="1">
    <location>
        <begin position="44"/>
        <end position="58"/>
    </location>
</feature>
<name>A0A6A6XMC4_9PLEO</name>
<dbReference type="PANTHER" id="PTHR28083">
    <property type="entry name" value="GOOD FOR FULL DBP5 ACTIVITY PROTEIN 2"/>
    <property type="match status" value="1"/>
</dbReference>
<reference evidence="3" key="1">
    <citation type="journal article" date="2020" name="Stud. Mycol.">
        <title>101 Dothideomycetes genomes: a test case for predicting lifestyles and emergence of pathogens.</title>
        <authorList>
            <person name="Haridas S."/>
            <person name="Albert R."/>
            <person name="Binder M."/>
            <person name="Bloem J."/>
            <person name="Labutti K."/>
            <person name="Salamov A."/>
            <person name="Andreopoulos B."/>
            <person name="Baker S."/>
            <person name="Barry K."/>
            <person name="Bills G."/>
            <person name="Bluhm B."/>
            <person name="Cannon C."/>
            <person name="Castanera R."/>
            <person name="Culley D."/>
            <person name="Daum C."/>
            <person name="Ezra D."/>
            <person name="Gonzalez J."/>
            <person name="Henrissat B."/>
            <person name="Kuo A."/>
            <person name="Liang C."/>
            <person name="Lipzen A."/>
            <person name="Lutzoni F."/>
            <person name="Magnuson J."/>
            <person name="Mondo S."/>
            <person name="Nolan M."/>
            <person name="Ohm R."/>
            <person name="Pangilinan J."/>
            <person name="Park H.-J."/>
            <person name="Ramirez L."/>
            <person name="Alfaro M."/>
            <person name="Sun H."/>
            <person name="Tritt A."/>
            <person name="Yoshinaga Y."/>
            <person name="Zwiers L.-H."/>
            <person name="Turgeon B."/>
            <person name="Goodwin S."/>
            <person name="Spatafora J."/>
            <person name="Crous P."/>
            <person name="Grigoriev I."/>
        </authorList>
    </citation>
    <scope>NUCLEOTIDE SEQUENCE</scope>
    <source>
        <strain evidence="3">CBS 109.77</strain>
    </source>
</reference>
<dbReference type="Pfam" id="PF21762">
    <property type="entry name" value="DEDDh_C"/>
    <property type="match status" value="1"/>
</dbReference>
<accession>A0A6A6XMC4</accession>
<dbReference type="GO" id="GO:0005634">
    <property type="term" value="C:nucleus"/>
    <property type="evidence" value="ECO:0007669"/>
    <property type="project" value="TreeGrafter"/>
</dbReference>
<feature type="domain" description="Gfd2/YDR514C-like C-terminal" evidence="2">
    <location>
        <begin position="342"/>
        <end position="545"/>
    </location>
</feature>
<dbReference type="InterPro" id="IPR012337">
    <property type="entry name" value="RNaseH-like_sf"/>
</dbReference>
<organism evidence="3 4">
    <name type="scientific">Melanomma pulvis-pyrius CBS 109.77</name>
    <dbReference type="NCBI Taxonomy" id="1314802"/>
    <lineage>
        <taxon>Eukaryota</taxon>
        <taxon>Fungi</taxon>
        <taxon>Dikarya</taxon>
        <taxon>Ascomycota</taxon>
        <taxon>Pezizomycotina</taxon>
        <taxon>Dothideomycetes</taxon>
        <taxon>Pleosporomycetidae</taxon>
        <taxon>Pleosporales</taxon>
        <taxon>Melanommataceae</taxon>
        <taxon>Melanomma</taxon>
    </lineage>
</organism>
<feature type="compositionally biased region" description="Polar residues" evidence="1">
    <location>
        <begin position="644"/>
        <end position="661"/>
    </location>
</feature>
<gene>
    <name evidence="3" type="ORF">K505DRAFT_235910</name>
</gene>
<sequence length="745" mass="83482">MVSAAQRERLRWLSTCDDLSALPTRTPLAEPENSFSDDDEGGVSLSPSAEASRASPESKQPVPDPLLTASEENQERQFVWLQGQQSSYNIGSKPKLSTLPAIKLPPATLRKGDLAPARAQFTPIGALARYPYSFVNRNLSQDLATHFWDQGKFWNREWDLYYVWDIDKEKPLILVSESQVEHLLNEVNIVLKLSLKITDQQREDGLVTRFPDHPHCRPRYLGRSYIREEYNTMVDNVPGATFRASGESIPPPLPGGTLEDFRQLMEELWELQKGKSKAQKKKKQQERIAKQQSMANSFKRAQRYLGLRPTVQDGPDPKVKPGMPVAIDPSMPAPFTFDLSVVFVCVDVESYERAHDKITEIGIATLDTRDLEGLAPGNDGENWRSKVRARHFRIEQYKHLRNHEFVHGCPDRFDFGTSEFCRLEDAAAKVGACFKPPFCALPQEGDEGAFIGMIENLDLGEQRNIIFLGHDTLSDVRYLQQLGFNPLNLPNLLELQDTATMYRVWRREPNPTNLGKILYDFDIAGFNLHNAGNDAVFTVQSMLAICVREATIRGSSEQETMYNENQAARLAALTEDAQQKAKEDAEGWSDADEDNDGGAPEGIVIKEKPAKPTSTPTKLRAKSKDAVTLDAPSPTQGRGRGRGQNFNPTNIFSTSGTTIQTRGRYGSQDGYRGPSGDRYRHRGRPRAQSGGRSYSNDYRGRGRGRGVGREGIRARARGSSLGPPSTDDGFLHDQHEVRFDLINLY</sequence>
<dbReference type="InterPro" id="IPR048519">
    <property type="entry name" value="Gfd2/YDR514C-like_C"/>
</dbReference>